<dbReference type="EMBL" id="PEZZ01000005">
    <property type="protein sequence ID" value="PIS05475.1"/>
    <property type="molecule type" value="Genomic_DNA"/>
</dbReference>
<reference evidence="2" key="1">
    <citation type="submission" date="2017-09" db="EMBL/GenBank/DDBJ databases">
        <title>Depth-based differentiation of microbial function through sediment-hosted aquifers and enrichment of novel symbionts in the deep terrestrial subsurface.</title>
        <authorList>
            <person name="Probst A.J."/>
            <person name="Ladd B."/>
            <person name="Jarett J.K."/>
            <person name="Geller-Mcgrath D.E."/>
            <person name="Sieber C.M.K."/>
            <person name="Emerson J.B."/>
            <person name="Anantharaman K."/>
            <person name="Thomas B.C."/>
            <person name="Malmstrom R."/>
            <person name="Stieglmeier M."/>
            <person name="Klingl A."/>
            <person name="Woyke T."/>
            <person name="Ryan C.M."/>
            <person name="Banfield J.F."/>
        </authorList>
    </citation>
    <scope>NUCLEOTIDE SEQUENCE [LARGE SCALE GENOMIC DNA]</scope>
</reference>
<protein>
    <recommendedName>
        <fullName evidence="3">Isoleucine--tRNA ligase</fullName>
    </recommendedName>
</protein>
<comment type="caution">
    <text evidence="1">The sequence shown here is derived from an EMBL/GenBank/DDBJ whole genome shotgun (WGS) entry which is preliminary data.</text>
</comment>
<dbReference type="Proteomes" id="UP000230935">
    <property type="component" value="Unassembled WGS sequence"/>
</dbReference>
<evidence type="ECO:0000313" key="1">
    <source>
        <dbReference type="EMBL" id="PIS05475.1"/>
    </source>
</evidence>
<feature type="non-terminal residue" evidence="1">
    <location>
        <position position="1"/>
    </location>
</feature>
<name>A0A2H0W274_9BACT</name>
<proteinExistence type="predicted"/>
<organism evidence="1 2">
    <name type="scientific">Candidatus Buchananbacteria bacterium CG10_big_fil_rev_8_21_14_0_10_42_9</name>
    <dbReference type="NCBI Taxonomy" id="1974526"/>
    <lineage>
        <taxon>Bacteria</taxon>
        <taxon>Candidatus Buchananiibacteriota</taxon>
    </lineage>
</organism>
<evidence type="ECO:0000313" key="2">
    <source>
        <dbReference type="Proteomes" id="UP000230935"/>
    </source>
</evidence>
<dbReference type="Pfam" id="PF19302">
    <property type="entry name" value="DUF5915"/>
    <property type="match status" value="1"/>
</dbReference>
<dbReference type="AlphaFoldDB" id="A0A2H0W274"/>
<accession>A0A2H0W274</accession>
<evidence type="ECO:0008006" key="3">
    <source>
        <dbReference type="Google" id="ProtNLM"/>
    </source>
</evidence>
<sequence>KELKFGEAKLDTALTDELKLEGQFRDLVRHINSLRKQNGLTPKDSIVIYYQGEAAVFDAFADKLKSTTLATDIKAEKIEPMTEVVIGENKIKLGIKKV</sequence>
<gene>
    <name evidence="1" type="ORF">COT81_00875</name>
</gene>